<dbReference type="AlphaFoldDB" id="A0A2N4TJT5"/>
<evidence type="ECO:0000313" key="2">
    <source>
        <dbReference type="EMBL" id="PLC39948.1"/>
    </source>
</evidence>
<dbReference type="RefSeq" id="WP_102067572.1">
    <property type="nucleotide sequence ID" value="NZ_PKQE01000009.1"/>
</dbReference>
<proteinExistence type="predicted"/>
<sequence length="169" mass="18507">MHTEPMSVIPTTRPRRLYRVLTWLVAAAVAIGMSYARAADNTAPTCTAEAERIRSELGKQDLPTFNEQAGGYLADTLNQLYAYGTLPNRYVPERQANWEPGASRPVMMQKRSIGGDAWVQAGLLQADIDDGLSKRGPLRLVYAQDGKPQYVTTTAANAPQIPTQRCAGK</sequence>
<reference evidence="2 3" key="1">
    <citation type="submission" date="2017-12" db="EMBL/GenBank/DDBJ databases">
        <title>Draft genome sequence of Ralstonia pickettii 52.</title>
        <authorList>
            <person name="Zheng B."/>
        </authorList>
    </citation>
    <scope>NUCLEOTIDE SEQUENCE [LARGE SCALE GENOMIC DNA]</scope>
    <source>
        <strain evidence="2 3">52</strain>
    </source>
</reference>
<evidence type="ECO:0000313" key="3">
    <source>
        <dbReference type="Proteomes" id="UP000234456"/>
    </source>
</evidence>
<dbReference type="Proteomes" id="UP000234456">
    <property type="component" value="Unassembled WGS sequence"/>
</dbReference>
<gene>
    <name evidence="2" type="ORF">C0Q88_24935</name>
</gene>
<dbReference type="EMBL" id="PKQE01000009">
    <property type="protein sequence ID" value="PLC39948.1"/>
    <property type="molecule type" value="Genomic_DNA"/>
</dbReference>
<comment type="caution">
    <text evidence="2">The sequence shown here is derived from an EMBL/GenBank/DDBJ whole genome shotgun (WGS) entry which is preliminary data.</text>
</comment>
<keyword evidence="1" id="KW-0732">Signal</keyword>
<evidence type="ECO:0000256" key="1">
    <source>
        <dbReference type="SAM" id="SignalP"/>
    </source>
</evidence>
<protein>
    <submittedName>
        <fullName evidence="2">Uncharacterized protein</fullName>
    </submittedName>
</protein>
<organism evidence="2 3">
    <name type="scientific">Ralstonia pickettii</name>
    <name type="common">Burkholderia pickettii</name>
    <dbReference type="NCBI Taxonomy" id="329"/>
    <lineage>
        <taxon>Bacteria</taxon>
        <taxon>Pseudomonadati</taxon>
        <taxon>Pseudomonadota</taxon>
        <taxon>Betaproteobacteria</taxon>
        <taxon>Burkholderiales</taxon>
        <taxon>Burkholderiaceae</taxon>
        <taxon>Ralstonia</taxon>
    </lineage>
</organism>
<feature type="chain" id="PRO_5014988784" evidence="1">
    <location>
        <begin position="39"/>
        <end position="169"/>
    </location>
</feature>
<accession>A0A2N4TJT5</accession>
<dbReference type="OrthoDB" id="8926002at2"/>
<name>A0A2N4TJT5_RALPI</name>
<feature type="signal peptide" evidence="1">
    <location>
        <begin position="1"/>
        <end position="38"/>
    </location>
</feature>